<dbReference type="InterPro" id="IPR013324">
    <property type="entry name" value="RNA_pol_sigma_r3/r4-like"/>
</dbReference>
<accession>A0ABU2SH04</accession>
<name>A0ABU2SH04_9ACTN</name>
<evidence type="ECO:0000256" key="5">
    <source>
        <dbReference type="ARBA" id="ARBA00023163"/>
    </source>
</evidence>
<keyword evidence="2" id="KW-0805">Transcription regulation</keyword>
<sequence length="196" mass="22470">MPLNSGSGTVTDVGTDHFENAPFDLPLDFQAFYLNSQEFFHSYAAELLGSRRDAEEAVHEAFCLIRTEWNDLLGSRSFEEETWSILRMITMRWLHAKGTRPAFLAKGAFTQAMDATRDQLTVLEESIGLYSAIAQLPNRQFDVIVLRYVLGYPTRKIAWLLGLDERTADYHARKGKEHLRRQLHLPESPRIKEANV</sequence>
<dbReference type="InterPro" id="IPR036388">
    <property type="entry name" value="WH-like_DNA-bd_sf"/>
</dbReference>
<evidence type="ECO:0000256" key="3">
    <source>
        <dbReference type="ARBA" id="ARBA00023082"/>
    </source>
</evidence>
<proteinExistence type="inferred from homology"/>
<dbReference type="Pfam" id="PF08281">
    <property type="entry name" value="Sigma70_r4_2"/>
    <property type="match status" value="1"/>
</dbReference>
<dbReference type="InterPro" id="IPR014284">
    <property type="entry name" value="RNA_pol_sigma-70_dom"/>
</dbReference>
<protein>
    <submittedName>
        <fullName evidence="7">Sigma-70 family RNA polymerase sigma factor</fullName>
    </submittedName>
</protein>
<comment type="similarity">
    <text evidence="1">Belongs to the sigma-70 factor family. ECF subfamily.</text>
</comment>
<dbReference type="RefSeq" id="WP_311607682.1">
    <property type="nucleotide sequence ID" value="NZ_JAVRFI010000002.1"/>
</dbReference>
<dbReference type="InterPro" id="IPR013249">
    <property type="entry name" value="RNA_pol_sigma70_r4_t2"/>
</dbReference>
<dbReference type="EMBL" id="JAVRFI010000002">
    <property type="protein sequence ID" value="MDT0448068.1"/>
    <property type="molecule type" value="Genomic_DNA"/>
</dbReference>
<keyword evidence="8" id="KW-1185">Reference proteome</keyword>
<reference evidence="7" key="1">
    <citation type="submission" date="2024-05" db="EMBL/GenBank/DDBJ databases">
        <title>30 novel species of actinomycetes from the DSMZ collection.</title>
        <authorList>
            <person name="Nouioui I."/>
        </authorList>
    </citation>
    <scope>NUCLEOTIDE SEQUENCE</scope>
    <source>
        <strain evidence="7">DSM 40473</strain>
    </source>
</reference>
<dbReference type="Gene3D" id="1.10.10.10">
    <property type="entry name" value="Winged helix-like DNA-binding domain superfamily/Winged helix DNA-binding domain"/>
    <property type="match status" value="1"/>
</dbReference>
<comment type="caution">
    <text evidence="7">The sequence shown here is derived from an EMBL/GenBank/DDBJ whole genome shotgun (WGS) entry which is preliminary data.</text>
</comment>
<keyword evidence="5" id="KW-0804">Transcription</keyword>
<keyword evidence="3" id="KW-0731">Sigma factor</keyword>
<evidence type="ECO:0000313" key="7">
    <source>
        <dbReference type="EMBL" id="MDT0448068.1"/>
    </source>
</evidence>
<dbReference type="NCBIfam" id="TIGR02937">
    <property type="entry name" value="sigma70-ECF"/>
    <property type="match status" value="1"/>
</dbReference>
<keyword evidence="4" id="KW-0238">DNA-binding</keyword>
<dbReference type="PANTHER" id="PTHR43133">
    <property type="entry name" value="RNA POLYMERASE ECF-TYPE SIGMA FACTO"/>
    <property type="match status" value="1"/>
</dbReference>
<dbReference type="SUPFAM" id="SSF88659">
    <property type="entry name" value="Sigma3 and sigma4 domains of RNA polymerase sigma factors"/>
    <property type="match status" value="1"/>
</dbReference>
<feature type="domain" description="RNA polymerase sigma factor 70 region 4 type 2" evidence="6">
    <location>
        <begin position="129"/>
        <end position="179"/>
    </location>
</feature>
<evidence type="ECO:0000259" key="6">
    <source>
        <dbReference type="Pfam" id="PF08281"/>
    </source>
</evidence>
<evidence type="ECO:0000313" key="8">
    <source>
        <dbReference type="Proteomes" id="UP001180531"/>
    </source>
</evidence>
<evidence type="ECO:0000256" key="4">
    <source>
        <dbReference type="ARBA" id="ARBA00023125"/>
    </source>
</evidence>
<gene>
    <name evidence="7" type="ORF">RM609_02990</name>
</gene>
<dbReference type="InterPro" id="IPR039425">
    <property type="entry name" value="RNA_pol_sigma-70-like"/>
</dbReference>
<evidence type="ECO:0000256" key="2">
    <source>
        <dbReference type="ARBA" id="ARBA00023015"/>
    </source>
</evidence>
<organism evidence="7 8">
    <name type="scientific">Streptomyces hesseae</name>
    <dbReference type="NCBI Taxonomy" id="3075519"/>
    <lineage>
        <taxon>Bacteria</taxon>
        <taxon>Bacillati</taxon>
        <taxon>Actinomycetota</taxon>
        <taxon>Actinomycetes</taxon>
        <taxon>Kitasatosporales</taxon>
        <taxon>Streptomycetaceae</taxon>
        <taxon>Streptomyces</taxon>
    </lineage>
</organism>
<dbReference type="Proteomes" id="UP001180531">
    <property type="component" value="Unassembled WGS sequence"/>
</dbReference>
<evidence type="ECO:0000256" key="1">
    <source>
        <dbReference type="ARBA" id="ARBA00010641"/>
    </source>
</evidence>
<dbReference type="PANTHER" id="PTHR43133:SF8">
    <property type="entry name" value="RNA POLYMERASE SIGMA FACTOR HI_1459-RELATED"/>
    <property type="match status" value="1"/>
</dbReference>